<keyword evidence="4" id="KW-1185">Reference proteome</keyword>
<evidence type="ECO:0000259" key="2">
    <source>
        <dbReference type="PROSITE" id="PS50157"/>
    </source>
</evidence>
<gene>
    <name evidence="3" type="ORF">PHAECO_LOCUS6139</name>
</gene>
<keyword evidence="1" id="KW-0479">Metal-binding</keyword>
<dbReference type="InterPro" id="IPR036236">
    <property type="entry name" value="Znf_C2H2_sf"/>
</dbReference>
<dbReference type="SMART" id="SM00355">
    <property type="entry name" value="ZnF_C2H2"/>
    <property type="match status" value="2"/>
</dbReference>
<feature type="domain" description="C2H2-type" evidence="2">
    <location>
        <begin position="67"/>
        <end position="94"/>
    </location>
</feature>
<protein>
    <recommendedName>
        <fullName evidence="2">C2H2-type domain-containing protein</fullName>
    </recommendedName>
</protein>
<dbReference type="Pfam" id="PF00096">
    <property type="entry name" value="zf-C2H2"/>
    <property type="match status" value="1"/>
</dbReference>
<proteinExistence type="predicted"/>
<keyword evidence="1" id="KW-0862">Zinc</keyword>
<accession>A0A9N9SDQ5</accession>
<name>A0A9N9SDQ5_PHACE</name>
<evidence type="ECO:0000313" key="4">
    <source>
        <dbReference type="Proteomes" id="UP001153737"/>
    </source>
</evidence>
<dbReference type="PROSITE" id="PS50157">
    <property type="entry name" value="ZINC_FINGER_C2H2_2"/>
    <property type="match status" value="1"/>
</dbReference>
<sequence length="232" mass="27366">MKKYMNLLTDTAYLLKCLGGRDGKDLLQRCLTQLFTNELATQCSWFGQRGNFKIKDLNSIKILTGTYRCEVCQTRYKHATSLRKHLTFECQKEPKFHCHYCAYKAKRLYNLRRHIKLKHQVKRGYFMKKKSIILKCSSEISAIVPSLAIPVRRTRKAQSAHPFVVNLQRCRTALYQNSFIHRSARLFNSLPEEVFPTKYNLQKPNSMSKVWKTLQKYLDDENSRFSGLWKNL</sequence>
<dbReference type="AlphaFoldDB" id="A0A9N9SDQ5"/>
<dbReference type="EMBL" id="OU896708">
    <property type="protein sequence ID" value="CAG9818623.1"/>
    <property type="molecule type" value="Genomic_DNA"/>
</dbReference>
<keyword evidence="1" id="KW-0863">Zinc-finger</keyword>
<dbReference type="Gene3D" id="3.30.160.60">
    <property type="entry name" value="Classic Zinc Finger"/>
    <property type="match status" value="1"/>
</dbReference>
<dbReference type="InterPro" id="IPR013087">
    <property type="entry name" value="Znf_C2H2_type"/>
</dbReference>
<organism evidence="3 4">
    <name type="scientific">Phaedon cochleariae</name>
    <name type="common">Mustard beetle</name>
    <dbReference type="NCBI Taxonomy" id="80249"/>
    <lineage>
        <taxon>Eukaryota</taxon>
        <taxon>Metazoa</taxon>
        <taxon>Ecdysozoa</taxon>
        <taxon>Arthropoda</taxon>
        <taxon>Hexapoda</taxon>
        <taxon>Insecta</taxon>
        <taxon>Pterygota</taxon>
        <taxon>Neoptera</taxon>
        <taxon>Endopterygota</taxon>
        <taxon>Coleoptera</taxon>
        <taxon>Polyphaga</taxon>
        <taxon>Cucujiformia</taxon>
        <taxon>Chrysomeloidea</taxon>
        <taxon>Chrysomelidae</taxon>
        <taxon>Chrysomelinae</taxon>
        <taxon>Chrysomelini</taxon>
        <taxon>Phaedon</taxon>
    </lineage>
</organism>
<evidence type="ECO:0000256" key="1">
    <source>
        <dbReference type="PROSITE-ProRule" id="PRU00042"/>
    </source>
</evidence>
<reference evidence="3" key="1">
    <citation type="submission" date="2022-01" db="EMBL/GenBank/DDBJ databases">
        <authorList>
            <person name="King R."/>
        </authorList>
    </citation>
    <scope>NUCLEOTIDE SEQUENCE</scope>
</reference>
<reference evidence="3" key="2">
    <citation type="submission" date="2022-10" db="EMBL/GenBank/DDBJ databases">
        <authorList>
            <consortium name="ENA_rothamsted_submissions"/>
            <consortium name="culmorum"/>
            <person name="King R."/>
        </authorList>
    </citation>
    <scope>NUCLEOTIDE SEQUENCE</scope>
</reference>
<dbReference type="SUPFAM" id="SSF57667">
    <property type="entry name" value="beta-beta-alpha zinc fingers"/>
    <property type="match status" value="1"/>
</dbReference>
<evidence type="ECO:0000313" key="3">
    <source>
        <dbReference type="EMBL" id="CAG9818623.1"/>
    </source>
</evidence>
<dbReference type="Proteomes" id="UP001153737">
    <property type="component" value="Chromosome 2"/>
</dbReference>
<dbReference type="OrthoDB" id="6756076at2759"/>
<dbReference type="GO" id="GO:0008270">
    <property type="term" value="F:zinc ion binding"/>
    <property type="evidence" value="ECO:0007669"/>
    <property type="project" value="UniProtKB-KW"/>
</dbReference>